<dbReference type="InterPro" id="IPR011009">
    <property type="entry name" value="Kinase-like_dom_sf"/>
</dbReference>
<organism evidence="3 4">
    <name type="scientific">Parachaetomium inaequale</name>
    <dbReference type="NCBI Taxonomy" id="2588326"/>
    <lineage>
        <taxon>Eukaryota</taxon>
        <taxon>Fungi</taxon>
        <taxon>Dikarya</taxon>
        <taxon>Ascomycota</taxon>
        <taxon>Pezizomycotina</taxon>
        <taxon>Sordariomycetes</taxon>
        <taxon>Sordariomycetidae</taxon>
        <taxon>Sordariales</taxon>
        <taxon>Chaetomiaceae</taxon>
        <taxon>Parachaetomium</taxon>
    </lineage>
</organism>
<reference evidence="4" key="1">
    <citation type="journal article" date="2023" name="Mol. Phylogenet. Evol.">
        <title>Genome-scale phylogeny and comparative genomics of the fungal order Sordariales.</title>
        <authorList>
            <person name="Hensen N."/>
            <person name="Bonometti L."/>
            <person name="Westerberg I."/>
            <person name="Brannstrom I.O."/>
            <person name="Guillou S."/>
            <person name="Cros-Aarteil S."/>
            <person name="Calhoun S."/>
            <person name="Haridas S."/>
            <person name="Kuo A."/>
            <person name="Mondo S."/>
            <person name="Pangilinan J."/>
            <person name="Riley R."/>
            <person name="LaButti K."/>
            <person name="Andreopoulos B."/>
            <person name="Lipzen A."/>
            <person name="Chen C."/>
            <person name="Yan M."/>
            <person name="Daum C."/>
            <person name="Ng V."/>
            <person name="Clum A."/>
            <person name="Steindorff A."/>
            <person name="Ohm R.A."/>
            <person name="Martin F."/>
            <person name="Silar P."/>
            <person name="Natvig D.O."/>
            <person name="Lalanne C."/>
            <person name="Gautier V."/>
            <person name="Ament-Velasquez S.L."/>
            <person name="Kruys A."/>
            <person name="Hutchinson M.I."/>
            <person name="Powell A.J."/>
            <person name="Barry K."/>
            <person name="Miller A.N."/>
            <person name="Grigoriev I.V."/>
            <person name="Debuchy R."/>
            <person name="Gladieux P."/>
            <person name="Hiltunen Thoren M."/>
            <person name="Johannesson H."/>
        </authorList>
    </citation>
    <scope>NUCLEOTIDE SEQUENCE [LARGE SCALE GENOMIC DNA]</scope>
    <source>
        <strain evidence="4">CBS 284.82</strain>
    </source>
</reference>
<dbReference type="AlphaFoldDB" id="A0AAN6PI73"/>
<feature type="compositionally biased region" description="Basic and acidic residues" evidence="1">
    <location>
        <begin position="54"/>
        <end position="70"/>
    </location>
</feature>
<dbReference type="GO" id="GO:0005737">
    <property type="term" value="C:cytoplasm"/>
    <property type="evidence" value="ECO:0007669"/>
    <property type="project" value="TreeGrafter"/>
</dbReference>
<dbReference type="PANTHER" id="PTHR24361:SF842">
    <property type="entry name" value="KINASE, PUTATIVE-RELATED"/>
    <property type="match status" value="1"/>
</dbReference>
<proteinExistence type="predicted"/>
<protein>
    <submittedName>
        <fullName evidence="3">Kinase-like domain-containing protein</fullName>
    </submittedName>
</protein>
<comment type="caution">
    <text evidence="3">The sequence shown here is derived from an EMBL/GenBank/DDBJ whole genome shotgun (WGS) entry which is preliminary data.</text>
</comment>
<keyword evidence="4" id="KW-1185">Reference proteome</keyword>
<dbReference type="EMBL" id="MU854376">
    <property type="protein sequence ID" value="KAK4040500.1"/>
    <property type="molecule type" value="Genomic_DNA"/>
</dbReference>
<feature type="domain" description="Protein kinase" evidence="2">
    <location>
        <begin position="259"/>
        <end position="513"/>
    </location>
</feature>
<dbReference type="InterPro" id="IPR000719">
    <property type="entry name" value="Prot_kinase_dom"/>
</dbReference>
<dbReference type="Gene3D" id="1.10.510.10">
    <property type="entry name" value="Transferase(Phosphotransferase) domain 1"/>
    <property type="match status" value="1"/>
</dbReference>
<dbReference type="CDD" id="cd00060">
    <property type="entry name" value="FHA"/>
    <property type="match status" value="1"/>
</dbReference>
<dbReference type="PANTHER" id="PTHR24361">
    <property type="entry name" value="MITOGEN-ACTIVATED KINASE KINASE KINASE"/>
    <property type="match status" value="1"/>
</dbReference>
<dbReference type="InterPro" id="IPR053235">
    <property type="entry name" value="Ser_Thr_kinase"/>
</dbReference>
<feature type="region of interest" description="Disordered" evidence="1">
    <location>
        <begin position="28"/>
        <end position="97"/>
    </location>
</feature>
<accession>A0AAN6PI73</accession>
<dbReference type="SMART" id="SM00220">
    <property type="entry name" value="S_TKc"/>
    <property type="match status" value="1"/>
</dbReference>
<evidence type="ECO:0000313" key="4">
    <source>
        <dbReference type="Proteomes" id="UP001303115"/>
    </source>
</evidence>
<dbReference type="PROSITE" id="PS00108">
    <property type="entry name" value="PROTEIN_KINASE_ST"/>
    <property type="match status" value="1"/>
</dbReference>
<dbReference type="GO" id="GO:0005524">
    <property type="term" value="F:ATP binding"/>
    <property type="evidence" value="ECO:0007669"/>
    <property type="project" value="InterPro"/>
</dbReference>
<gene>
    <name evidence="3" type="ORF">C8A01DRAFT_35541</name>
</gene>
<evidence type="ECO:0000259" key="2">
    <source>
        <dbReference type="PROSITE" id="PS50011"/>
    </source>
</evidence>
<dbReference type="PROSITE" id="PS50011">
    <property type="entry name" value="PROTEIN_KINASE_DOM"/>
    <property type="match status" value="1"/>
</dbReference>
<evidence type="ECO:0000313" key="3">
    <source>
        <dbReference type="EMBL" id="KAK4040500.1"/>
    </source>
</evidence>
<dbReference type="Pfam" id="PF00069">
    <property type="entry name" value="Pkinase"/>
    <property type="match status" value="1"/>
</dbReference>
<dbReference type="Proteomes" id="UP001303115">
    <property type="component" value="Unassembled WGS sequence"/>
</dbReference>
<dbReference type="SUPFAM" id="SSF56112">
    <property type="entry name" value="Protein kinase-like (PK-like)"/>
    <property type="match status" value="1"/>
</dbReference>
<dbReference type="InterPro" id="IPR008271">
    <property type="entry name" value="Ser/Thr_kinase_AS"/>
</dbReference>
<dbReference type="GO" id="GO:0004674">
    <property type="term" value="F:protein serine/threonine kinase activity"/>
    <property type="evidence" value="ECO:0007669"/>
    <property type="project" value="TreeGrafter"/>
</dbReference>
<evidence type="ECO:0000256" key="1">
    <source>
        <dbReference type="SAM" id="MobiDB-lite"/>
    </source>
</evidence>
<keyword evidence="3" id="KW-0808">Transferase</keyword>
<sequence>MTDSNLIACLYPLDDKPGLDNALRTVRSAENSSRCFEPLIQDRSRQSSPAPGDHSGEGSDKGSEAGSHEGTDDEGSDESDDESDDDTDAGNDYSPGLQLRFDDWRKNQVGFVFGTSPSCDIVLPRRDSLKGLPSRQCALTFDDQGRLVVRDLQDRNKGKGGTAVNYGAQGGQKRRSFSWIVSCHTFTTENTPIVLVLHKNLKFQLVVARHDIGSAEYQQNVAQFASRVSAHVDDLRVSFGGLGLRSPDSTAGPSADAVLLNNGELGRGGQAVVVRVWDVSTGLDYASKEPLTQKSQGRLKGEVELLRQVHHDHIVQCLPGLSTTAPVPRLLLECFPLGSVDDQDNKKAFSAEETLQVLHQSLSALRYLHERKSPIVHRDIKPNNILVHSRTPHLHIKLSDFGFAKASKDNMRTNCGTRSYMAPEMFKREAYNAAVDIWSLGVVVYELAHGLPSRDRERGFDGFQWTEKIVRSVESKAEKSDCYLLIFLSRTMLVKDPELRHSARRCSELARYLDVSSFCCSTILRPSPGDSHTSSYEYYYYDDES</sequence>
<keyword evidence="3" id="KW-0418">Kinase</keyword>
<name>A0AAN6PI73_9PEZI</name>
<feature type="compositionally biased region" description="Acidic residues" evidence="1">
    <location>
        <begin position="71"/>
        <end position="89"/>
    </location>
</feature>